<evidence type="ECO:0000256" key="2">
    <source>
        <dbReference type="ARBA" id="ARBA00007440"/>
    </source>
</evidence>
<feature type="region of interest" description="Disordered" evidence="19">
    <location>
        <begin position="1"/>
        <end position="122"/>
    </location>
</feature>
<comment type="similarity">
    <text evidence="2">Belongs to the ZHX family.</text>
</comment>
<comment type="caution">
    <text evidence="21">The sequence shown here is derived from an EMBL/GenBank/DDBJ whole genome shotgun (WGS) entry which is preliminary data.</text>
</comment>
<dbReference type="CDD" id="cd00086">
    <property type="entry name" value="homeodomain"/>
    <property type="match status" value="2"/>
</dbReference>
<comment type="subcellular location">
    <subcellularLocation>
        <location evidence="1 17 18">Nucleus</location>
    </subcellularLocation>
</comment>
<dbReference type="FunFam" id="1.10.10.60:FF:000062">
    <property type="entry name" value="zinc fingers and homeoboxes protein 3"/>
    <property type="match status" value="1"/>
</dbReference>
<keyword evidence="9" id="KW-0221">Differentiation</keyword>
<evidence type="ECO:0000256" key="19">
    <source>
        <dbReference type="SAM" id="MobiDB-lite"/>
    </source>
</evidence>
<evidence type="ECO:0000313" key="22">
    <source>
        <dbReference type="Proteomes" id="UP001314229"/>
    </source>
</evidence>
<evidence type="ECO:0000256" key="7">
    <source>
        <dbReference type="ARBA" id="ARBA00022737"/>
    </source>
</evidence>
<dbReference type="PROSITE" id="PS50071">
    <property type="entry name" value="HOMEOBOX_2"/>
    <property type="match status" value="3"/>
</dbReference>
<evidence type="ECO:0000256" key="1">
    <source>
        <dbReference type="ARBA" id="ARBA00004123"/>
    </source>
</evidence>
<dbReference type="PANTHER" id="PTHR15467">
    <property type="entry name" value="ZINC-FINGERS AND HOMEOBOXES RELATED"/>
    <property type="match status" value="1"/>
</dbReference>
<evidence type="ECO:0000256" key="3">
    <source>
        <dbReference type="ARBA" id="ARBA00022491"/>
    </source>
</evidence>
<dbReference type="GO" id="GO:0008270">
    <property type="term" value="F:zinc ion binding"/>
    <property type="evidence" value="ECO:0007669"/>
    <property type="project" value="UniProtKB-KW"/>
</dbReference>
<dbReference type="InterPro" id="IPR036236">
    <property type="entry name" value="Znf_C2H2_sf"/>
</dbReference>
<dbReference type="FunFam" id="3.30.160.60:FF:000296">
    <property type="entry name" value="Zinc fingers and homeoboxes protein 1"/>
    <property type="match status" value="1"/>
</dbReference>
<feature type="region of interest" description="Disordered" evidence="19">
    <location>
        <begin position="599"/>
        <end position="620"/>
    </location>
</feature>
<dbReference type="InterPro" id="IPR013087">
    <property type="entry name" value="Znf_C2H2_type"/>
</dbReference>
<keyword evidence="13 17" id="KW-0238">DNA-binding</keyword>
<protein>
    <submittedName>
        <fullName evidence="21">Zinc fingers and homeoboxes protein 2-like</fullName>
    </submittedName>
</protein>
<keyword evidence="6" id="KW-0479">Metal-binding</keyword>
<keyword evidence="3" id="KW-0678">Repressor</keyword>
<evidence type="ECO:0000256" key="16">
    <source>
        <dbReference type="ARBA" id="ARBA00023242"/>
    </source>
</evidence>
<keyword evidence="11" id="KW-0832">Ubl conjugation</keyword>
<dbReference type="PANTHER" id="PTHR15467:SF5">
    <property type="entry name" value="ZINC FINGERS AND HOMEOBOXES PROTEIN 2"/>
    <property type="match status" value="1"/>
</dbReference>
<keyword evidence="4" id="KW-1017">Isopeptide bond</keyword>
<keyword evidence="8" id="KW-0863">Zinc-finger</keyword>
<feature type="domain" description="Homeobox" evidence="20">
    <location>
        <begin position="320"/>
        <end position="363"/>
    </location>
</feature>
<evidence type="ECO:0000256" key="4">
    <source>
        <dbReference type="ARBA" id="ARBA00022499"/>
    </source>
</evidence>
<proteinExistence type="inferred from homology"/>
<dbReference type="Gene3D" id="1.10.10.60">
    <property type="entry name" value="Homeodomain-like"/>
    <property type="match status" value="3"/>
</dbReference>
<feature type="domain" description="Homeobox" evidence="20">
    <location>
        <begin position="741"/>
        <end position="791"/>
    </location>
</feature>
<evidence type="ECO:0000256" key="5">
    <source>
        <dbReference type="ARBA" id="ARBA00022553"/>
    </source>
</evidence>
<feature type="compositionally biased region" description="Basic and acidic residues" evidence="19">
    <location>
        <begin position="101"/>
        <end position="122"/>
    </location>
</feature>
<dbReference type="GO" id="GO:0003677">
    <property type="term" value="F:DNA binding"/>
    <property type="evidence" value="ECO:0007669"/>
    <property type="project" value="UniProtKB-UniRule"/>
</dbReference>
<keyword evidence="12" id="KW-0805">Transcription regulation</keyword>
<dbReference type="InterPro" id="IPR041057">
    <property type="entry name" value="ZHX_Znf_C2H2"/>
</dbReference>
<feature type="DNA-binding region" description="Homeobox" evidence="17">
    <location>
        <begin position="743"/>
        <end position="792"/>
    </location>
</feature>
<organism evidence="21 22">
    <name type="scientific">Scomber scombrus</name>
    <name type="common">Atlantic mackerel</name>
    <name type="synonym">Scomber vernalis</name>
    <dbReference type="NCBI Taxonomy" id="13677"/>
    <lineage>
        <taxon>Eukaryota</taxon>
        <taxon>Metazoa</taxon>
        <taxon>Chordata</taxon>
        <taxon>Craniata</taxon>
        <taxon>Vertebrata</taxon>
        <taxon>Euteleostomi</taxon>
        <taxon>Actinopterygii</taxon>
        <taxon>Neopterygii</taxon>
        <taxon>Teleostei</taxon>
        <taxon>Neoteleostei</taxon>
        <taxon>Acanthomorphata</taxon>
        <taxon>Pelagiaria</taxon>
        <taxon>Scombriformes</taxon>
        <taxon>Scombridae</taxon>
        <taxon>Scomber</taxon>
    </lineage>
</organism>
<keyword evidence="7" id="KW-0677">Repeat</keyword>
<feature type="compositionally biased region" description="Acidic residues" evidence="19">
    <location>
        <begin position="19"/>
        <end position="31"/>
    </location>
</feature>
<dbReference type="EMBL" id="CAWUFR010000940">
    <property type="protein sequence ID" value="CAK6982040.1"/>
    <property type="molecule type" value="Genomic_DNA"/>
</dbReference>
<keyword evidence="16 17" id="KW-0539">Nucleus</keyword>
<dbReference type="AlphaFoldDB" id="A0AAV1QFU1"/>
<reference evidence="21 22" key="1">
    <citation type="submission" date="2024-01" db="EMBL/GenBank/DDBJ databases">
        <authorList>
            <person name="Alioto T."/>
            <person name="Alioto T."/>
            <person name="Gomez Garrido J."/>
        </authorList>
    </citation>
    <scope>NUCLEOTIDE SEQUENCE [LARGE SCALE GENOMIC DNA]</scope>
</reference>
<keyword evidence="5" id="KW-0597">Phosphoprotein</keyword>
<dbReference type="SMART" id="SM00389">
    <property type="entry name" value="HOX"/>
    <property type="match status" value="3"/>
</dbReference>
<keyword evidence="22" id="KW-1185">Reference proteome</keyword>
<dbReference type="SUPFAM" id="SSF57667">
    <property type="entry name" value="beta-beta-alpha zinc fingers"/>
    <property type="match status" value="2"/>
</dbReference>
<name>A0AAV1QFU1_SCOSC</name>
<keyword evidence="14 17" id="KW-0371">Homeobox</keyword>
<dbReference type="Gene3D" id="3.30.160.60">
    <property type="entry name" value="Classic Zinc Finger"/>
    <property type="match status" value="1"/>
</dbReference>
<evidence type="ECO:0000259" key="20">
    <source>
        <dbReference type="PROSITE" id="PS50071"/>
    </source>
</evidence>
<gene>
    <name evidence="21" type="ORF">FSCOSCO3_A033754</name>
</gene>
<feature type="DNA-binding region" description="Homeobox" evidence="17">
    <location>
        <begin position="875"/>
        <end position="921"/>
    </location>
</feature>
<evidence type="ECO:0000256" key="11">
    <source>
        <dbReference type="ARBA" id="ARBA00022843"/>
    </source>
</evidence>
<evidence type="ECO:0000256" key="10">
    <source>
        <dbReference type="ARBA" id="ARBA00022833"/>
    </source>
</evidence>
<evidence type="ECO:0000256" key="14">
    <source>
        <dbReference type="ARBA" id="ARBA00023155"/>
    </source>
</evidence>
<dbReference type="GO" id="GO:0000981">
    <property type="term" value="F:DNA-binding transcription factor activity, RNA polymerase II-specific"/>
    <property type="evidence" value="ECO:0007669"/>
    <property type="project" value="TreeGrafter"/>
</dbReference>
<evidence type="ECO:0000256" key="6">
    <source>
        <dbReference type="ARBA" id="ARBA00022723"/>
    </source>
</evidence>
<evidence type="ECO:0000313" key="21">
    <source>
        <dbReference type="EMBL" id="CAK6982040.1"/>
    </source>
</evidence>
<evidence type="ECO:0000256" key="13">
    <source>
        <dbReference type="ARBA" id="ARBA00023125"/>
    </source>
</evidence>
<dbReference type="Pfam" id="PF00046">
    <property type="entry name" value="Homeodomain"/>
    <property type="match status" value="1"/>
</dbReference>
<dbReference type="Proteomes" id="UP001314229">
    <property type="component" value="Unassembled WGS sequence"/>
</dbReference>
<evidence type="ECO:0000256" key="8">
    <source>
        <dbReference type="ARBA" id="ARBA00022771"/>
    </source>
</evidence>
<dbReference type="SMART" id="SM00355">
    <property type="entry name" value="ZnF_C2H2"/>
    <property type="match status" value="2"/>
</dbReference>
<dbReference type="GO" id="GO:0005634">
    <property type="term" value="C:nucleus"/>
    <property type="evidence" value="ECO:0007669"/>
    <property type="project" value="UniProtKB-SubCell"/>
</dbReference>
<dbReference type="InterPro" id="IPR009057">
    <property type="entry name" value="Homeodomain-like_sf"/>
</dbReference>
<dbReference type="SUPFAM" id="SSF46689">
    <property type="entry name" value="Homeodomain-like"/>
    <property type="match status" value="3"/>
</dbReference>
<evidence type="ECO:0000256" key="12">
    <source>
        <dbReference type="ARBA" id="ARBA00023015"/>
    </source>
</evidence>
<feature type="compositionally biased region" description="Polar residues" evidence="19">
    <location>
        <begin position="60"/>
        <end position="77"/>
    </location>
</feature>
<evidence type="ECO:0000256" key="18">
    <source>
        <dbReference type="RuleBase" id="RU000682"/>
    </source>
</evidence>
<keyword evidence="10" id="KW-0862">Zinc</keyword>
<feature type="domain" description="Homeobox" evidence="20">
    <location>
        <begin position="873"/>
        <end position="920"/>
    </location>
</feature>
<evidence type="ECO:0000256" key="17">
    <source>
        <dbReference type="PROSITE-ProRule" id="PRU00108"/>
    </source>
</evidence>
<dbReference type="Pfam" id="PF18387">
    <property type="entry name" value="zf_C2H2_ZHX"/>
    <property type="match status" value="1"/>
</dbReference>
<evidence type="ECO:0000256" key="9">
    <source>
        <dbReference type="ARBA" id="ARBA00022782"/>
    </source>
</evidence>
<evidence type="ECO:0000256" key="15">
    <source>
        <dbReference type="ARBA" id="ARBA00023163"/>
    </source>
</evidence>
<feature type="compositionally biased region" description="Basic and acidic residues" evidence="19">
    <location>
        <begin position="41"/>
        <end position="59"/>
    </location>
</feature>
<dbReference type="InterPro" id="IPR001356">
    <property type="entry name" value="HD"/>
</dbReference>
<dbReference type="GO" id="GO:0030154">
    <property type="term" value="P:cell differentiation"/>
    <property type="evidence" value="ECO:0007669"/>
    <property type="project" value="UniProtKB-KW"/>
</dbReference>
<keyword evidence="15" id="KW-0804">Transcription</keyword>
<sequence length="1058" mass="117236">MSSRRKSSTPCMVRVISDPPEEQDDPGEVMDMEVFANNNVTEKEQSEPTESAEKSKDPQQENPDQQTFSKPVENQNPEPLDQEEQSVNEDRPPVIEDVEAREEKDREMVESDPESQKKQPRGYECKYCPFSTQNLNDFKEHVDSSHPNVILNPLYLCAVCNFNTKKFDSLTEHNESQHPGETNFKFKRIKKNNQTILEQTIEGKDNSAECEVTNEQGKSYSNSSVFPPCISTTVRTPDAIKSFYQGSELKSQLDGLIQKDQITAVNINGTVIIPEPTIFQGLSHVTPMLQRPPNFNSVPKIAVPLNTTKYNPSLDDNLTLITSFNKFPYPTHAELSWLTAASKHPEEQIKVWFTTQRLKQGITWSPEEVEEARKKMFNGSIPPAHHTFTVLPTSPVSEPFAKASQQPIVHTTVHHPTRVRTVTSSGYSVVTSTNSTAGLLIGSNHSLKRSLSTYLATAFGPESKRPVMAVAPHSGDPKDKGLMAPPPPPPPHKDRHLMAPPPIPMEMKRSVALPLVTTEMRRSSAAVPLMPPPSSSLSQSLMSKGKFLSSLGNPKTKPVVSMSSIVFPESLTRPLIVPPPIFAPSFQNSLLIPRTSSITSKEKHPNTHTLPAADLKLPNSPPLITPQMRRPPIIQSIRTPAKASPQIPGFPLHSKKLKEQQGMELKASYHRGDKVLTPLSEANGTSRTDGKWSNDQISLIHNNGVIHLDGGESPALLKQDFQQKSSVLTQFPLLERMKGKTAEQLKILEENFLRNSFPTHSDVDNLAGSTRLSHQEIDSWFVERRALRDNLELALLNSMGTKRMGTGGIAAIAEKRLHQQQQQHQTLQLNGIHKPSTGVGHLKSPPPPSHTLPIIASSVPNPNPCSVPPDSRSLALLKDDFAQTRWPSPEEFSQLEGRTGLARADFARWFNDSRSALQSGSMELTELIHNNGVNGRQGPPVCSPKNTPLSLIQQCQEGALTNNNSSKVLEVELGWLMEQRANSFSQHDELQDRFAGRLRQQNVAELKNGGQNGGVVGAAAREMFGSWLEDGHSRRGRELLLDREKKMVEDTTSGRLTG</sequence>
<accession>A0AAV1QFU1</accession>
<feature type="DNA-binding region" description="Homeobox" evidence="17">
    <location>
        <begin position="322"/>
        <end position="364"/>
    </location>
</feature>